<dbReference type="Proteomes" id="UP001554567">
    <property type="component" value="Unassembled WGS sequence"/>
</dbReference>
<evidence type="ECO:0000313" key="3">
    <source>
        <dbReference type="Proteomes" id="UP001554567"/>
    </source>
</evidence>
<gene>
    <name evidence="2" type="ORF">ABW286_20780</name>
</gene>
<protein>
    <recommendedName>
        <fullName evidence="4">DUF3742 domain-containing protein</fullName>
    </recommendedName>
</protein>
<comment type="caution">
    <text evidence="2">The sequence shown here is derived from an EMBL/GenBank/DDBJ whole genome shotgun (WGS) entry which is preliminary data.</text>
</comment>
<accession>A0ABV3N6Y6</accession>
<dbReference type="EMBL" id="JBFKZN010000014">
    <property type="protein sequence ID" value="MEW5291580.1"/>
    <property type="molecule type" value="Genomic_DNA"/>
</dbReference>
<keyword evidence="1" id="KW-1133">Transmembrane helix</keyword>
<feature type="transmembrane region" description="Helical" evidence="1">
    <location>
        <begin position="50"/>
        <end position="78"/>
    </location>
</feature>
<evidence type="ECO:0000313" key="2">
    <source>
        <dbReference type="EMBL" id="MEW5291580.1"/>
    </source>
</evidence>
<organism evidence="2 3">
    <name type="scientific">Erwinia papayae</name>
    <dbReference type="NCBI Taxonomy" id="206499"/>
    <lineage>
        <taxon>Bacteria</taxon>
        <taxon>Pseudomonadati</taxon>
        <taxon>Pseudomonadota</taxon>
        <taxon>Gammaproteobacteria</taxon>
        <taxon>Enterobacterales</taxon>
        <taxon>Erwiniaceae</taxon>
        <taxon>Erwinia</taxon>
    </lineage>
</organism>
<name>A0ABV3N6Y6_9GAMM</name>
<dbReference type="RefSeq" id="WP_367168587.1">
    <property type="nucleotide sequence ID" value="NZ_JBFKZN010000014.1"/>
</dbReference>
<sequence>MDKNQQAWQRGVRMASLWKKLKASVLHFDNRCVTWVKRKNLPAWLGHFPIFLFSFITLCGCIVWGLLAVFSLVTIWALMVIISNIGSHNYPDHSHHDHESDGIFIPYDPKPYSYDEYDNKL</sequence>
<evidence type="ECO:0008006" key="4">
    <source>
        <dbReference type="Google" id="ProtNLM"/>
    </source>
</evidence>
<proteinExistence type="predicted"/>
<keyword evidence="1" id="KW-0472">Membrane</keyword>
<keyword evidence="3" id="KW-1185">Reference proteome</keyword>
<reference evidence="2 3" key="1">
    <citation type="submission" date="2024-07" db="EMBL/GenBank/DDBJ databases">
        <authorList>
            <person name="Dulla G.F.J."/>
            <person name="Delorm J.G."/>
        </authorList>
    </citation>
    <scope>NUCLEOTIDE SEQUENCE [LARGE SCALE GENOMIC DNA]</scope>
    <source>
        <strain evidence="2 3">JGD 233</strain>
    </source>
</reference>
<evidence type="ECO:0000256" key="1">
    <source>
        <dbReference type="SAM" id="Phobius"/>
    </source>
</evidence>
<keyword evidence="1" id="KW-0812">Transmembrane</keyword>